<dbReference type="EMBL" id="QQOH01000001">
    <property type="protein sequence ID" value="RDE24563.1"/>
    <property type="molecule type" value="Genomic_DNA"/>
</dbReference>
<feature type="domain" description="Phasin" evidence="2">
    <location>
        <begin position="7"/>
        <end position="86"/>
    </location>
</feature>
<feature type="compositionally biased region" description="Low complexity" evidence="1">
    <location>
        <begin position="155"/>
        <end position="195"/>
    </location>
</feature>
<evidence type="ECO:0000313" key="3">
    <source>
        <dbReference type="EMBL" id="RDE24563.1"/>
    </source>
</evidence>
<protein>
    <submittedName>
        <fullName evidence="3">Phasin family protein</fullName>
    </submittedName>
</protein>
<feature type="region of interest" description="Disordered" evidence="1">
    <location>
        <begin position="153"/>
        <end position="205"/>
    </location>
</feature>
<dbReference type="Proteomes" id="UP000253769">
    <property type="component" value="Unassembled WGS sequence"/>
</dbReference>
<dbReference type="Pfam" id="PF09361">
    <property type="entry name" value="Phasin_2"/>
    <property type="match status" value="1"/>
</dbReference>
<feature type="region of interest" description="Disordered" evidence="1">
    <location>
        <begin position="217"/>
        <end position="292"/>
    </location>
</feature>
<accession>A0A369WTV1</accession>
<sequence length="292" mass="29994">MYESTMENVKSSLQPLVELAELNRKAVEQIATAQADYLKECISTSIKQVQSLTSTQSAQRVTELSFEAAKSFEDQFNGIASQNLATLNELRDGVEDVLSSSYSDNMERINELCNVEASLKEVGERFKAVTENLTPAAAPVAAPVAKPAAKKAAPKKAAAPAKKAAPAAKKSAAKPAVKAETTAPKKAAPKAAAKPAAKKAAPKPTVADAIATVNEKAAQNATAKKPVKRAAAKPASKKAAPAAKKPAAKKAPAKAEAAKAESKAEPKSAAKPAAKAKPAAASGVRAAPARAK</sequence>
<evidence type="ECO:0000259" key="2">
    <source>
        <dbReference type="Pfam" id="PF09361"/>
    </source>
</evidence>
<proteinExistence type="predicted"/>
<feature type="compositionally biased region" description="Basic and acidic residues" evidence="1">
    <location>
        <begin position="256"/>
        <end position="268"/>
    </location>
</feature>
<evidence type="ECO:0000313" key="4">
    <source>
        <dbReference type="Proteomes" id="UP000253769"/>
    </source>
</evidence>
<reference evidence="3 4" key="1">
    <citation type="submission" date="2018-07" db="EMBL/GenBank/DDBJ databases">
        <title>Motiliproteus coralliicola sp. nov., a bacterium isolated from Coral.</title>
        <authorList>
            <person name="Wang G."/>
        </authorList>
    </citation>
    <scope>NUCLEOTIDE SEQUENCE [LARGE SCALE GENOMIC DNA]</scope>
    <source>
        <strain evidence="3 4">C34</strain>
    </source>
</reference>
<feature type="compositionally biased region" description="Low complexity" evidence="1">
    <location>
        <begin position="232"/>
        <end position="245"/>
    </location>
</feature>
<organism evidence="3 4">
    <name type="scientific">Motiliproteus coralliicola</name>
    <dbReference type="NCBI Taxonomy" id="2283196"/>
    <lineage>
        <taxon>Bacteria</taxon>
        <taxon>Pseudomonadati</taxon>
        <taxon>Pseudomonadota</taxon>
        <taxon>Gammaproteobacteria</taxon>
        <taxon>Oceanospirillales</taxon>
        <taxon>Oceanospirillaceae</taxon>
        <taxon>Motiliproteus</taxon>
    </lineage>
</organism>
<dbReference type="OrthoDB" id="6119883at2"/>
<feature type="compositionally biased region" description="Low complexity" evidence="1">
    <location>
        <begin position="269"/>
        <end position="292"/>
    </location>
</feature>
<keyword evidence="4" id="KW-1185">Reference proteome</keyword>
<dbReference type="AlphaFoldDB" id="A0A369WTV1"/>
<evidence type="ECO:0000256" key="1">
    <source>
        <dbReference type="SAM" id="MobiDB-lite"/>
    </source>
</evidence>
<dbReference type="RefSeq" id="WP_114694150.1">
    <property type="nucleotide sequence ID" value="NZ_QQOH01000001.1"/>
</dbReference>
<comment type="caution">
    <text evidence="3">The sequence shown here is derived from an EMBL/GenBank/DDBJ whole genome shotgun (WGS) entry which is preliminary data.</text>
</comment>
<name>A0A369WTV1_9GAMM</name>
<dbReference type="InterPro" id="IPR018968">
    <property type="entry name" value="Phasin"/>
</dbReference>
<gene>
    <name evidence="3" type="ORF">DV711_02950</name>
</gene>